<feature type="region of interest" description="Disordered" evidence="1">
    <location>
        <begin position="69"/>
        <end position="96"/>
    </location>
</feature>
<dbReference type="EMBL" id="ML737643">
    <property type="protein sequence ID" value="KAE8364795.1"/>
    <property type="molecule type" value="Genomic_DNA"/>
</dbReference>
<keyword evidence="2" id="KW-0812">Transmembrane</keyword>
<dbReference type="AlphaFoldDB" id="A0A5N7A533"/>
<reference evidence="3 4" key="1">
    <citation type="submission" date="2019-04" db="EMBL/GenBank/DDBJ databases">
        <title>Friends and foes A comparative genomics studyof 23 Aspergillus species from section Flavi.</title>
        <authorList>
            <consortium name="DOE Joint Genome Institute"/>
            <person name="Kjaerbolling I."/>
            <person name="Vesth T."/>
            <person name="Frisvad J.C."/>
            <person name="Nybo J.L."/>
            <person name="Theobald S."/>
            <person name="Kildgaard S."/>
            <person name="Isbrandt T."/>
            <person name="Kuo A."/>
            <person name="Sato A."/>
            <person name="Lyhne E.K."/>
            <person name="Kogle M.E."/>
            <person name="Wiebenga A."/>
            <person name="Kun R.S."/>
            <person name="Lubbers R.J."/>
            <person name="Makela M.R."/>
            <person name="Barry K."/>
            <person name="Chovatia M."/>
            <person name="Clum A."/>
            <person name="Daum C."/>
            <person name="Haridas S."/>
            <person name="He G."/>
            <person name="LaButti K."/>
            <person name="Lipzen A."/>
            <person name="Mondo S."/>
            <person name="Riley R."/>
            <person name="Salamov A."/>
            <person name="Simmons B.A."/>
            <person name="Magnuson J.K."/>
            <person name="Henrissat B."/>
            <person name="Mortensen U.H."/>
            <person name="Larsen T.O."/>
            <person name="Devries R.P."/>
            <person name="Grigoriev I.V."/>
            <person name="Machida M."/>
            <person name="Baker S.E."/>
            <person name="Andersen M.R."/>
        </authorList>
    </citation>
    <scope>NUCLEOTIDE SEQUENCE [LARGE SCALE GENOMIC DNA]</scope>
    <source>
        <strain evidence="3 4">CBS 763.97</strain>
    </source>
</reference>
<evidence type="ECO:0000313" key="3">
    <source>
        <dbReference type="EMBL" id="KAE8364795.1"/>
    </source>
</evidence>
<keyword evidence="2" id="KW-1133">Transmembrane helix</keyword>
<protein>
    <recommendedName>
        <fullName evidence="5">Transmembrane protein</fullName>
    </recommendedName>
</protein>
<dbReference type="Proteomes" id="UP000326268">
    <property type="component" value="Unassembled WGS sequence"/>
</dbReference>
<evidence type="ECO:0000313" key="4">
    <source>
        <dbReference type="Proteomes" id="UP000326268"/>
    </source>
</evidence>
<feature type="compositionally biased region" description="Polar residues" evidence="1">
    <location>
        <begin position="71"/>
        <end position="89"/>
    </location>
</feature>
<accession>A0A5N7A533</accession>
<dbReference type="RefSeq" id="XP_031927876.1">
    <property type="nucleotide sequence ID" value="XM_032064504.1"/>
</dbReference>
<evidence type="ECO:0008006" key="5">
    <source>
        <dbReference type="Google" id="ProtNLM"/>
    </source>
</evidence>
<name>A0A5N7A533_9EURO</name>
<sequence>MRVTRCRSTLLIPSKTPQKKNDLQSSPDDLSFVSHEVAMVATFFLVLFLPLCFPCSFRALFGFSRTERSIKGTSTSTATRVKSTCPRSNQTRKKQS</sequence>
<proteinExistence type="predicted"/>
<keyword evidence="4" id="KW-1185">Reference proteome</keyword>
<evidence type="ECO:0000256" key="1">
    <source>
        <dbReference type="SAM" id="MobiDB-lite"/>
    </source>
</evidence>
<feature type="transmembrane region" description="Helical" evidence="2">
    <location>
        <begin position="37"/>
        <end position="61"/>
    </location>
</feature>
<evidence type="ECO:0000256" key="2">
    <source>
        <dbReference type="SAM" id="Phobius"/>
    </source>
</evidence>
<dbReference type="GeneID" id="43648950"/>
<keyword evidence="2" id="KW-0472">Membrane</keyword>
<gene>
    <name evidence="3" type="ORF">BDV27DRAFT_110235</name>
</gene>
<organism evidence="3 4">
    <name type="scientific">Aspergillus caelatus</name>
    <dbReference type="NCBI Taxonomy" id="61420"/>
    <lineage>
        <taxon>Eukaryota</taxon>
        <taxon>Fungi</taxon>
        <taxon>Dikarya</taxon>
        <taxon>Ascomycota</taxon>
        <taxon>Pezizomycotina</taxon>
        <taxon>Eurotiomycetes</taxon>
        <taxon>Eurotiomycetidae</taxon>
        <taxon>Eurotiales</taxon>
        <taxon>Aspergillaceae</taxon>
        <taxon>Aspergillus</taxon>
        <taxon>Aspergillus subgen. Circumdati</taxon>
    </lineage>
</organism>